<keyword evidence="2" id="KW-1185">Reference proteome</keyword>
<gene>
    <name evidence="3" type="primary">LOC108076088</name>
</gene>
<dbReference type="GeneID" id="108076088"/>
<evidence type="ECO:0000256" key="1">
    <source>
        <dbReference type="SAM" id="MobiDB-lite"/>
    </source>
</evidence>
<proteinExistence type="predicted"/>
<dbReference type="RefSeq" id="XP_017024292.1">
    <property type="nucleotide sequence ID" value="XM_017168803.3"/>
</dbReference>
<feature type="region of interest" description="Disordered" evidence="1">
    <location>
        <begin position="139"/>
        <end position="160"/>
    </location>
</feature>
<feature type="compositionally biased region" description="Basic and acidic residues" evidence="1">
    <location>
        <begin position="142"/>
        <end position="151"/>
    </location>
</feature>
<dbReference type="Proteomes" id="UP001652661">
    <property type="component" value="Chromosome X"/>
</dbReference>
<sequence length="270" mass="31950">MDELNKTFEKPEFDWSAISVGDYKLDHSQNFFAKNETNNNNLRNKNQQQIIFNNCATPKVSKFKEEPTKASPVQQEDIENMPEADAAPVTRSNLRMQWTPIRPSYEGGARAEDADAAAAAAPVPRAYAFKDLYECNRQQARRRQEEEDRQARQFQSRPMPNFKAMHKRMEDKVVVHRITVPRTPKTVKYWQACVERRRQAKRDNQDKEQSQEPVHPHTRHRTFNLHSDAVQERQVQKKKEQEEQRKRCEEEEIKEIRKMTVFKARPNPFK</sequence>
<protein>
    <submittedName>
        <fullName evidence="3">Uncharacterized protein isoform X2</fullName>
    </submittedName>
</protein>
<reference evidence="3" key="1">
    <citation type="submission" date="2025-08" db="UniProtKB">
        <authorList>
            <consortium name="RefSeq"/>
        </authorList>
    </citation>
    <scope>IDENTIFICATION</scope>
    <source>
        <strain evidence="3">14028-0561.14</strain>
        <tissue evidence="3">Whole fly</tissue>
    </source>
</reference>
<dbReference type="AlphaFoldDB" id="A0A6P4I5W9"/>
<name>A0A6P4I5W9_DROKI</name>
<feature type="region of interest" description="Disordered" evidence="1">
    <location>
        <begin position="62"/>
        <end position="86"/>
    </location>
</feature>
<organism evidence="2 3">
    <name type="scientific">Drosophila kikkawai</name>
    <name type="common">Fruit fly</name>
    <dbReference type="NCBI Taxonomy" id="30033"/>
    <lineage>
        <taxon>Eukaryota</taxon>
        <taxon>Metazoa</taxon>
        <taxon>Ecdysozoa</taxon>
        <taxon>Arthropoda</taxon>
        <taxon>Hexapoda</taxon>
        <taxon>Insecta</taxon>
        <taxon>Pterygota</taxon>
        <taxon>Neoptera</taxon>
        <taxon>Endopterygota</taxon>
        <taxon>Diptera</taxon>
        <taxon>Brachycera</taxon>
        <taxon>Muscomorpha</taxon>
        <taxon>Ephydroidea</taxon>
        <taxon>Drosophilidae</taxon>
        <taxon>Drosophila</taxon>
        <taxon>Sophophora</taxon>
    </lineage>
</organism>
<evidence type="ECO:0000313" key="2">
    <source>
        <dbReference type="Proteomes" id="UP001652661"/>
    </source>
</evidence>
<dbReference type="OrthoDB" id="70570at2759"/>
<feature type="region of interest" description="Disordered" evidence="1">
    <location>
        <begin position="198"/>
        <end position="252"/>
    </location>
</feature>
<accession>A0A6P4I5W9</accession>
<feature type="compositionally biased region" description="Basic and acidic residues" evidence="1">
    <location>
        <begin position="198"/>
        <end position="210"/>
    </location>
</feature>
<feature type="compositionally biased region" description="Basic and acidic residues" evidence="1">
    <location>
        <begin position="229"/>
        <end position="252"/>
    </location>
</feature>
<evidence type="ECO:0000313" key="3">
    <source>
        <dbReference type="RefSeq" id="XP_017024292.1"/>
    </source>
</evidence>